<dbReference type="PANTHER" id="PTHR24205">
    <property type="entry name" value="FOUR AND A HALF LIM DOMAINS PROTEIN"/>
    <property type="match status" value="1"/>
</dbReference>
<protein>
    <submittedName>
        <fullName evidence="11">Four and a half LIM domains protein 3</fullName>
    </submittedName>
</protein>
<evidence type="ECO:0000313" key="9">
    <source>
        <dbReference type="Proteomes" id="UP000274504"/>
    </source>
</evidence>
<reference evidence="11" key="1">
    <citation type="submission" date="2017-02" db="UniProtKB">
        <authorList>
            <consortium name="WormBaseParasite"/>
        </authorList>
    </citation>
    <scope>IDENTIFICATION</scope>
</reference>
<dbReference type="Proteomes" id="UP000321570">
    <property type="component" value="Unassembled WGS sequence"/>
</dbReference>
<reference evidence="8 10" key="3">
    <citation type="submission" date="2019-07" db="EMBL/GenBank/DDBJ databases">
        <authorList>
            <person name="Jastrzebski P J."/>
            <person name="Paukszto L."/>
            <person name="Jastrzebski P J."/>
        </authorList>
    </citation>
    <scope>NUCLEOTIDE SEQUENCE [LARGE SCALE GENOMIC DNA]</scope>
    <source>
        <strain evidence="8 10">WMS-il1</strain>
    </source>
</reference>
<evidence type="ECO:0000256" key="1">
    <source>
        <dbReference type="ARBA" id="ARBA00022723"/>
    </source>
</evidence>
<organism evidence="11">
    <name type="scientific">Hymenolepis diminuta</name>
    <name type="common">Rat tapeworm</name>
    <dbReference type="NCBI Taxonomy" id="6216"/>
    <lineage>
        <taxon>Eukaryota</taxon>
        <taxon>Metazoa</taxon>
        <taxon>Spiralia</taxon>
        <taxon>Lophotrochozoa</taxon>
        <taxon>Platyhelminthes</taxon>
        <taxon>Cestoda</taxon>
        <taxon>Eucestoda</taxon>
        <taxon>Cyclophyllidea</taxon>
        <taxon>Hymenolepididae</taxon>
        <taxon>Hymenolepis</taxon>
    </lineage>
</organism>
<dbReference type="WBParaSite" id="HDID_0000827501-mRNA-1">
    <property type="protein sequence ID" value="HDID_0000827501-mRNA-1"/>
    <property type="gene ID" value="HDID_0000827501"/>
</dbReference>
<accession>A0A0R3SSJ7</accession>
<evidence type="ECO:0000259" key="6">
    <source>
        <dbReference type="PROSITE" id="PS50023"/>
    </source>
</evidence>
<dbReference type="GO" id="GO:0003712">
    <property type="term" value="F:transcription coregulator activity"/>
    <property type="evidence" value="ECO:0007669"/>
    <property type="project" value="TreeGrafter"/>
</dbReference>
<reference evidence="7 9" key="2">
    <citation type="submission" date="2018-11" db="EMBL/GenBank/DDBJ databases">
        <authorList>
            <consortium name="Pathogen Informatics"/>
        </authorList>
    </citation>
    <scope>NUCLEOTIDE SEQUENCE [LARGE SCALE GENOMIC DNA]</scope>
</reference>
<proteinExistence type="predicted"/>
<evidence type="ECO:0000256" key="2">
    <source>
        <dbReference type="ARBA" id="ARBA00022737"/>
    </source>
</evidence>
<evidence type="ECO:0000256" key="4">
    <source>
        <dbReference type="ARBA" id="ARBA00023038"/>
    </source>
</evidence>
<dbReference type="AlphaFoldDB" id="A0A0R3SSJ7"/>
<evidence type="ECO:0000256" key="3">
    <source>
        <dbReference type="ARBA" id="ARBA00022833"/>
    </source>
</evidence>
<dbReference type="SUPFAM" id="SSF57716">
    <property type="entry name" value="Glucocorticoid receptor-like (DNA-binding domain)"/>
    <property type="match status" value="2"/>
</dbReference>
<dbReference type="GO" id="GO:0046872">
    <property type="term" value="F:metal ion binding"/>
    <property type="evidence" value="ECO:0007669"/>
    <property type="project" value="UniProtKB-KW"/>
</dbReference>
<evidence type="ECO:0000313" key="10">
    <source>
        <dbReference type="Proteomes" id="UP000321570"/>
    </source>
</evidence>
<dbReference type="InterPro" id="IPR001781">
    <property type="entry name" value="Znf_LIM"/>
</dbReference>
<evidence type="ECO:0000313" key="11">
    <source>
        <dbReference type="WBParaSite" id="HDID_0000827501-mRNA-1"/>
    </source>
</evidence>
<dbReference type="EMBL" id="CABIJS010000321">
    <property type="protein sequence ID" value="VUZ48868.1"/>
    <property type="molecule type" value="Genomic_DNA"/>
</dbReference>
<keyword evidence="1 5" id="KW-0479">Metal-binding</keyword>
<feature type="domain" description="LIM zinc-binding" evidence="6">
    <location>
        <begin position="65"/>
        <end position="120"/>
    </location>
</feature>
<feature type="domain" description="LIM zinc-binding" evidence="6">
    <location>
        <begin position="4"/>
        <end position="64"/>
    </location>
</feature>
<keyword evidence="2" id="KW-0677">Repeat</keyword>
<keyword evidence="10" id="KW-1185">Reference proteome</keyword>
<dbReference type="GO" id="GO:0030018">
    <property type="term" value="C:Z disc"/>
    <property type="evidence" value="ECO:0007669"/>
    <property type="project" value="TreeGrafter"/>
</dbReference>
<evidence type="ECO:0000313" key="7">
    <source>
        <dbReference type="EMBL" id="VDL60591.1"/>
    </source>
</evidence>
<dbReference type="CDD" id="cd08368">
    <property type="entry name" value="LIM"/>
    <property type="match status" value="1"/>
</dbReference>
<dbReference type="PROSITE" id="PS50023">
    <property type="entry name" value="LIM_DOMAIN_2"/>
    <property type="match status" value="2"/>
</dbReference>
<keyword evidence="3 5" id="KW-0862">Zinc</keyword>
<dbReference type="OrthoDB" id="5911912at2759"/>
<dbReference type="Gene3D" id="2.10.110.10">
    <property type="entry name" value="Cysteine Rich Protein"/>
    <property type="match status" value="2"/>
</dbReference>
<gene>
    <name evidence="7" type="ORF">HDID_LOCUS8273</name>
    <name evidence="8" type="ORF">WMSIL1_LOCUS8076</name>
</gene>
<dbReference type="Pfam" id="PF00412">
    <property type="entry name" value="LIM"/>
    <property type="match status" value="2"/>
</dbReference>
<dbReference type="GO" id="GO:0005634">
    <property type="term" value="C:nucleus"/>
    <property type="evidence" value="ECO:0007669"/>
    <property type="project" value="TreeGrafter"/>
</dbReference>
<dbReference type="PANTHER" id="PTHR24205:SF16">
    <property type="entry name" value="GH01042P-RELATED"/>
    <property type="match status" value="1"/>
</dbReference>
<dbReference type="Proteomes" id="UP000274504">
    <property type="component" value="Unassembled WGS sequence"/>
</dbReference>
<dbReference type="PROSITE" id="PS00478">
    <property type="entry name" value="LIM_DOMAIN_1"/>
    <property type="match status" value="2"/>
</dbReference>
<sequence>MSSGICAKCAKPFTAGSILNALEKRWHPECFVCAGCKRQLANQSFHCKDEVPYCVNCWKEKFQPRCSSCGVIIDPSEQYVLYDDKAYHKGCFRCSQCQTPLNGKQFCIVNGQYLCPEHVQ</sequence>
<name>A0A0R3SSJ7_HYMDI</name>
<dbReference type="SMART" id="SM00132">
    <property type="entry name" value="LIM"/>
    <property type="match status" value="2"/>
</dbReference>
<evidence type="ECO:0000313" key="8">
    <source>
        <dbReference type="EMBL" id="VUZ48868.1"/>
    </source>
</evidence>
<evidence type="ECO:0000256" key="5">
    <source>
        <dbReference type="PROSITE-ProRule" id="PRU00125"/>
    </source>
</evidence>
<dbReference type="STRING" id="6216.A0A0R3SSJ7"/>
<dbReference type="EMBL" id="UYSG01011055">
    <property type="protein sequence ID" value="VDL60591.1"/>
    <property type="molecule type" value="Genomic_DNA"/>
</dbReference>
<keyword evidence="4 5" id="KW-0440">LIM domain</keyword>